<evidence type="ECO:0000313" key="3">
    <source>
        <dbReference type="Proteomes" id="UP000886700"/>
    </source>
</evidence>
<reference evidence="4" key="1">
    <citation type="submission" date="2025-08" db="UniProtKB">
        <authorList>
            <consortium name="RefSeq"/>
        </authorList>
    </citation>
    <scope>IDENTIFICATION</scope>
    <source>
        <tissue evidence="4">Liver</tissue>
    </source>
</reference>
<evidence type="ECO:0000256" key="2">
    <source>
        <dbReference type="SAM" id="MobiDB-lite"/>
    </source>
</evidence>
<keyword evidence="3" id="KW-1185">Reference proteome</keyword>
<proteinExistence type="inferred from homology"/>
<gene>
    <name evidence="4" type="primary">Fam228a</name>
</gene>
<dbReference type="PANTHER" id="PTHR28584">
    <property type="entry name" value="FAMILY WITH SEQUENCE SIMILARITY 228 MEMBER A"/>
    <property type="match status" value="1"/>
</dbReference>
<dbReference type="PANTHER" id="PTHR28584:SF2">
    <property type="entry name" value="PROTEIN FAM228A"/>
    <property type="match status" value="1"/>
</dbReference>
<organism evidence="3 4">
    <name type="scientific">Mesocricetus auratus</name>
    <name type="common">Golden hamster</name>
    <dbReference type="NCBI Taxonomy" id="10036"/>
    <lineage>
        <taxon>Eukaryota</taxon>
        <taxon>Metazoa</taxon>
        <taxon>Chordata</taxon>
        <taxon>Craniata</taxon>
        <taxon>Vertebrata</taxon>
        <taxon>Euteleostomi</taxon>
        <taxon>Mammalia</taxon>
        <taxon>Eutheria</taxon>
        <taxon>Euarchontoglires</taxon>
        <taxon>Glires</taxon>
        <taxon>Rodentia</taxon>
        <taxon>Myomorpha</taxon>
        <taxon>Muroidea</taxon>
        <taxon>Cricetidae</taxon>
        <taxon>Cricetinae</taxon>
        <taxon>Mesocricetus</taxon>
    </lineage>
</organism>
<dbReference type="InterPro" id="IPR040046">
    <property type="entry name" value="FAM228"/>
</dbReference>
<feature type="region of interest" description="Disordered" evidence="2">
    <location>
        <begin position="136"/>
        <end position="206"/>
    </location>
</feature>
<feature type="region of interest" description="Disordered" evidence="2">
    <location>
        <begin position="243"/>
        <end position="271"/>
    </location>
</feature>
<protein>
    <submittedName>
        <fullName evidence="4">Protein FAM228A isoform X1</fullName>
    </submittedName>
</protein>
<dbReference type="RefSeq" id="XP_040586828.1">
    <property type="nucleotide sequence ID" value="XM_040730894.1"/>
</dbReference>
<name>A0ABM2WEJ5_MESAU</name>
<comment type="similarity">
    <text evidence="1">Belongs to the FAM228 family.</text>
</comment>
<dbReference type="Proteomes" id="UP000886700">
    <property type="component" value="Unplaced"/>
</dbReference>
<accession>A0ABM2WEJ5</accession>
<feature type="compositionally biased region" description="Polar residues" evidence="2">
    <location>
        <begin position="142"/>
        <end position="155"/>
    </location>
</feature>
<sequence>MAATKTTNCNEHFSVEKLKEWPEPESVSLMEVLAREDIDEAVHAILFRENYIVKKMDTYFQHQAVFKERRREMLHKKWVENVALPLQQRIIEKVISYKPGKSQGKYEYCLKHPKKPTKASPLCECLLRRQQELREAKGASYQHGTGKQNDTQKTPKGTGKAPLFSRPPQAMLIPRAVAPKERQRTSARSVLNKSSDKSRGTCSSEKLVCTSKPHLSREATSSPSQLAFERQFRSWKLSQEIKEAEKQGPVLGTREAADSQHSQGPSALGRKVMTAELLGKHLASLQGVARSGLHRP</sequence>
<dbReference type="GeneID" id="101828209"/>
<evidence type="ECO:0000256" key="1">
    <source>
        <dbReference type="ARBA" id="ARBA00007753"/>
    </source>
</evidence>
<evidence type="ECO:0000313" key="4">
    <source>
        <dbReference type="RefSeq" id="XP_040586828.1"/>
    </source>
</evidence>